<dbReference type="RefSeq" id="WP_011613469.1">
    <property type="nucleotide sequence ID" value="NC_008312.1"/>
</dbReference>
<accession>Q10X85</accession>
<sequence length="92" mass="11046">MFNSHNFNPHAKYLTKIVNLSQIDRWFIHHRLQELRINSWCTHNGDLLVEVNNCTDAILLQSTIKQFLAPQAELVDWLERCWNTEVFPKYNY</sequence>
<dbReference type="NCBIfam" id="NF045598">
    <property type="entry name" value="asr1405_asl0597"/>
    <property type="match status" value="1"/>
</dbReference>
<dbReference type="AlphaFoldDB" id="Q10X85"/>
<dbReference type="KEGG" id="ter:Tery_4131"/>
<gene>
    <name evidence="1" type="ordered locus">Tery_4131</name>
</gene>
<reference evidence="1" key="1">
    <citation type="submission" date="2006-06" db="EMBL/GenBank/DDBJ databases">
        <title>Complete sequence of Trichodesmium erythraeum IMS101.</title>
        <authorList>
            <consortium name="US DOE Joint Genome Institute"/>
            <person name="Copeland A."/>
            <person name="Lucas S."/>
            <person name="Lapidus A."/>
            <person name="Barry K."/>
            <person name="Detter J.C."/>
            <person name="Glavina del Rio T."/>
            <person name="Hammon N."/>
            <person name="Israni S."/>
            <person name="Dalin E."/>
            <person name="Tice H."/>
            <person name="Pitluck S."/>
            <person name="Kiss H."/>
            <person name="Munk A.C."/>
            <person name="Brettin T."/>
            <person name="Bruce D."/>
            <person name="Han C."/>
            <person name="Tapia R."/>
            <person name="Gilna P."/>
            <person name="Schmutz J."/>
            <person name="Larimer F."/>
            <person name="Land M."/>
            <person name="Hauser L."/>
            <person name="Kyrpides N."/>
            <person name="Kim E."/>
            <person name="Richardson P."/>
        </authorList>
    </citation>
    <scope>NUCLEOTIDE SEQUENCE [LARGE SCALE GENOMIC DNA]</scope>
    <source>
        <strain evidence="1">IMS101</strain>
    </source>
</reference>
<dbReference type="eggNOG" id="ENOG5032ZWS">
    <property type="taxonomic scope" value="Bacteria"/>
</dbReference>
<evidence type="ECO:0000313" key="1">
    <source>
        <dbReference type="EMBL" id="ABG53139.1"/>
    </source>
</evidence>
<proteinExistence type="predicted"/>
<dbReference type="OrthoDB" id="515027at2"/>
<dbReference type="HOGENOM" id="CLU_174106_1_0_3"/>
<dbReference type="InterPro" id="IPR054637">
    <property type="entry name" value="Asr1405_Asl0597-like"/>
</dbReference>
<protein>
    <submittedName>
        <fullName evidence="1">Uncharacterized protein</fullName>
    </submittedName>
</protein>
<name>Q10X85_TRIEI</name>
<organism evidence="1">
    <name type="scientific">Trichodesmium erythraeum (strain IMS101)</name>
    <dbReference type="NCBI Taxonomy" id="203124"/>
    <lineage>
        <taxon>Bacteria</taxon>
        <taxon>Bacillati</taxon>
        <taxon>Cyanobacteriota</taxon>
        <taxon>Cyanophyceae</taxon>
        <taxon>Oscillatoriophycideae</taxon>
        <taxon>Oscillatoriales</taxon>
        <taxon>Microcoleaceae</taxon>
        <taxon>Trichodesmium</taxon>
    </lineage>
</organism>
<dbReference type="EMBL" id="CP000393">
    <property type="protein sequence ID" value="ABG53139.1"/>
    <property type="molecule type" value="Genomic_DNA"/>
</dbReference>